<protein>
    <recommendedName>
        <fullName evidence="1">DUF6429 domain-containing protein</fullName>
    </recommendedName>
</protein>
<dbReference type="InterPro" id="IPR045489">
    <property type="entry name" value="DUF6429"/>
</dbReference>
<organism evidence="2 3">
    <name type="scientific">Caballeronia concitans</name>
    <dbReference type="NCBI Taxonomy" id="1777133"/>
    <lineage>
        <taxon>Bacteria</taxon>
        <taxon>Pseudomonadati</taxon>
        <taxon>Pseudomonadota</taxon>
        <taxon>Betaproteobacteria</taxon>
        <taxon>Burkholderiales</taxon>
        <taxon>Burkholderiaceae</taxon>
        <taxon>Caballeronia</taxon>
    </lineage>
</organism>
<dbReference type="Pfam" id="PF20008">
    <property type="entry name" value="DUF6429"/>
    <property type="match status" value="1"/>
</dbReference>
<feature type="domain" description="DUF6429" evidence="1">
    <location>
        <begin position="5"/>
        <end position="73"/>
    </location>
</feature>
<evidence type="ECO:0000313" key="3">
    <source>
        <dbReference type="Proteomes" id="UP000198263"/>
    </source>
</evidence>
<dbReference type="EMBL" id="FCNV02000009">
    <property type="protein sequence ID" value="SAL38188.1"/>
    <property type="molecule type" value="Genomic_DNA"/>
</dbReference>
<dbReference type="OrthoDB" id="8912983at2"/>
<dbReference type="RefSeq" id="WP_087128454.1">
    <property type="nucleotide sequence ID" value="NZ_FCNV02000009.1"/>
</dbReference>
<name>A0A658R0N9_9BURK</name>
<sequence>MNINTDAIDEVALALLYLTLHDRYRAWKGFDWDVLNRLYERGLIEDPVNKNKSVIFTEEGLRESERLFNQHFVIRERPKLDSTNF</sequence>
<gene>
    <name evidence="2" type="ORF">AWB72_03874</name>
</gene>
<dbReference type="Proteomes" id="UP000198263">
    <property type="component" value="Unassembled WGS sequence"/>
</dbReference>
<dbReference type="AlphaFoldDB" id="A0A658R0N9"/>
<accession>A0A658R0N9</accession>
<evidence type="ECO:0000259" key="1">
    <source>
        <dbReference type="Pfam" id="PF20008"/>
    </source>
</evidence>
<comment type="caution">
    <text evidence="2">The sequence shown here is derived from an EMBL/GenBank/DDBJ whole genome shotgun (WGS) entry which is preliminary data.</text>
</comment>
<evidence type="ECO:0000313" key="2">
    <source>
        <dbReference type="EMBL" id="SAL38188.1"/>
    </source>
</evidence>
<proteinExistence type="predicted"/>
<reference evidence="2 3" key="1">
    <citation type="submission" date="2016-01" db="EMBL/GenBank/DDBJ databases">
        <authorList>
            <person name="Peeters C."/>
        </authorList>
    </citation>
    <scope>NUCLEOTIDE SEQUENCE [LARGE SCALE GENOMIC DNA]</scope>
    <source>
        <strain evidence="2">LMG 29315</strain>
    </source>
</reference>
<keyword evidence="3" id="KW-1185">Reference proteome</keyword>